<dbReference type="Proteomes" id="UP000593565">
    <property type="component" value="Unassembled WGS sequence"/>
</dbReference>
<evidence type="ECO:0000313" key="1">
    <source>
        <dbReference type="EMBL" id="KAF4086030.1"/>
    </source>
</evidence>
<comment type="caution">
    <text evidence="1">The sequence shown here is derived from an EMBL/GenBank/DDBJ whole genome shotgun (WGS) entry which is preliminary data.</text>
</comment>
<sequence>MRKPVRRVDRWNSTVWSKEGYKRIRSLHLDILLMSTLRTLSLSLPCGGFPAPFACFLTSSYHHLALLAPPHFLSWSGVNILFVREFPQVLRRVWRI</sequence>
<reference evidence="1 2" key="1">
    <citation type="submission" date="2020-02" db="EMBL/GenBank/DDBJ databases">
        <title>A chromosome-scale genome assembly of the black bullhead catfish (Ameiurus melas).</title>
        <authorList>
            <person name="Wen M."/>
            <person name="Zham M."/>
            <person name="Cabau C."/>
            <person name="Klopp C."/>
            <person name="Donnadieu C."/>
            <person name="Roques C."/>
            <person name="Bouchez O."/>
            <person name="Lampietro C."/>
            <person name="Jouanno E."/>
            <person name="Herpin A."/>
            <person name="Louis A."/>
            <person name="Berthelot C."/>
            <person name="Parey E."/>
            <person name="Roest-Crollius H."/>
            <person name="Braasch I."/>
            <person name="Postlethwait J."/>
            <person name="Robinson-Rechavi M."/>
            <person name="Echchiki A."/>
            <person name="Begum T."/>
            <person name="Montfort J."/>
            <person name="Schartl M."/>
            <person name="Bobe J."/>
            <person name="Guiguen Y."/>
        </authorList>
    </citation>
    <scope>NUCLEOTIDE SEQUENCE [LARGE SCALE GENOMIC DNA]</scope>
    <source>
        <strain evidence="1">M_S1</strain>
        <tissue evidence="1">Blood</tissue>
    </source>
</reference>
<gene>
    <name evidence="1" type="ORF">AMELA_G00101920</name>
</gene>
<accession>A0A7J6ATC1</accession>
<keyword evidence="2" id="KW-1185">Reference proteome</keyword>
<organism evidence="1 2">
    <name type="scientific">Ameiurus melas</name>
    <name type="common">Black bullhead</name>
    <name type="synonym">Silurus melas</name>
    <dbReference type="NCBI Taxonomy" id="219545"/>
    <lineage>
        <taxon>Eukaryota</taxon>
        <taxon>Metazoa</taxon>
        <taxon>Chordata</taxon>
        <taxon>Craniata</taxon>
        <taxon>Vertebrata</taxon>
        <taxon>Euteleostomi</taxon>
        <taxon>Actinopterygii</taxon>
        <taxon>Neopterygii</taxon>
        <taxon>Teleostei</taxon>
        <taxon>Ostariophysi</taxon>
        <taxon>Siluriformes</taxon>
        <taxon>Ictaluridae</taxon>
        <taxon>Ameiurus</taxon>
    </lineage>
</organism>
<dbReference type="EMBL" id="JAAGNN010000008">
    <property type="protein sequence ID" value="KAF4086030.1"/>
    <property type="molecule type" value="Genomic_DNA"/>
</dbReference>
<proteinExistence type="predicted"/>
<evidence type="ECO:0000313" key="2">
    <source>
        <dbReference type="Proteomes" id="UP000593565"/>
    </source>
</evidence>
<protein>
    <submittedName>
        <fullName evidence="1">Uncharacterized protein</fullName>
    </submittedName>
</protein>
<name>A0A7J6ATC1_AMEME</name>
<dbReference type="AlphaFoldDB" id="A0A7J6ATC1"/>